<evidence type="ECO:0000256" key="2">
    <source>
        <dbReference type="ARBA" id="ARBA00022801"/>
    </source>
</evidence>
<name>A0ABP8Y8W2_9ACTN</name>
<comment type="caution">
    <text evidence="5">The sequence shown here is derived from an EMBL/GenBank/DDBJ whole genome shotgun (WGS) entry which is preliminary data.</text>
</comment>
<dbReference type="InterPro" id="IPR036895">
    <property type="entry name" value="Uracil-DNA_glycosylase-like_sf"/>
</dbReference>
<dbReference type="EMBL" id="BAABKN010000003">
    <property type="protein sequence ID" value="GAA4723066.1"/>
    <property type="molecule type" value="Genomic_DNA"/>
</dbReference>
<gene>
    <name evidence="5" type="ORF">GCM10023350_01600</name>
</gene>
<dbReference type="PANTHER" id="PTHR12159">
    <property type="entry name" value="G/T AND G/U MISMATCH-SPECIFIC DNA GLYCOSYLASE"/>
    <property type="match status" value="1"/>
</dbReference>
<reference evidence="6" key="1">
    <citation type="journal article" date="2019" name="Int. J. Syst. Evol. Microbiol.">
        <title>The Global Catalogue of Microorganisms (GCM) 10K type strain sequencing project: providing services to taxonomists for standard genome sequencing and annotation.</title>
        <authorList>
            <consortium name="The Broad Institute Genomics Platform"/>
            <consortium name="The Broad Institute Genome Sequencing Center for Infectious Disease"/>
            <person name="Wu L."/>
            <person name="Ma J."/>
        </authorList>
    </citation>
    <scope>NUCLEOTIDE SEQUENCE [LARGE SCALE GENOMIC DNA]</scope>
    <source>
        <strain evidence="6">JCM 18532</strain>
    </source>
</reference>
<evidence type="ECO:0000313" key="6">
    <source>
        <dbReference type="Proteomes" id="UP001499882"/>
    </source>
</evidence>
<protein>
    <recommendedName>
        <fullName evidence="4">Uracil-DNA glycosylase-like domain-containing protein</fullName>
    </recommendedName>
</protein>
<keyword evidence="2" id="KW-0378">Hydrolase</keyword>
<evidence type="ECO:0000256" key="1">
    <source>
        <dbReference type="ARBA" id="ARBA00022763"/>
    </source>
</evidence>
<dbReference type="InterPro" id="IPR015637">
    <property type="entry name" value="MUG/TDG"/>
</dbReference>
<dbReference type="RefSeq" id="WP_345524609.1">
    <property type="nucleotide sequence ID" value="NZ_BAABKN010000003.1"/>
</dbReference>
<dbReference type="Pfam" id="PF03167">
    <property type="entry name" value="UDG"/>
    <property type="match status" value="1"/>
</dbReference>
<sequence>MEVLPDIVAPDPAIVFCGLAGAESTKLRDHHYDSPGNSFWESMHLSGLSPRRLRPDEEALVADLGLGLTDLVGHWDPRWVEIDELIEKLERWRPDWLAFTSKTVAHEAARALGVRRPGLGPVDWYLGPAQVFVLPGVSGANQRKDYDGRPNRLSWWRDLAALSPAASTRGQTGNERA</sequence>
<keyword evidence="6" id="KW-1185">Reference proteome</keyword>
<evidence type="ECO:0000313" key="5">
    <source>
        <dbReference type="EMBL" id="GAA4723066.1"/>
    </source>
</evidence>
<dbReference type="SUPFAM" id="SSF52141">
    <property type="entry name" value="Uracil-DNA glycosylase-like"/>
    <property type="match status" value="1"/>
</dbReference>
<dbReference type="PANTHER" id="PTHR12159:SF9">
    <property type="entry name" value="G_T MISMATCH-SPECIFIC THYMINE DNA GLYCOSYLASE"/>
    <property type="match status" value="1"/>
</dbReference>
<accession>A0ABP8Y8W2</accession>
<proteinExistence type="predicted"/>
<dbReference type="InterPro" id="IPR005122">
    <property type="entry name" value="Uracil-DNA_glycosylase-like"/>
</dbReference>
<feature type="domain" description="Uracil-DNA glycosylase-like" evidence="4">
    <location>
        <begin position="6"/>
        <end position="159"/>
    </location>
</feature>
<dbReference type="Gene3D" id="3.40.470.10">
    <property type="entry name" value="Uracil-DNA glycosylase-like domain"/>
    <property type="match status" value="1"/>
</dbReference>
<evidence type="ECO:0000256" key="3">
    <source>
        <dbReference type="ARBA" id="ARBA00023204"/>
    </source>
</evidence>
<dbReference type="Proteomes" id="UP001499882">
    <property type="component" value="Unassembled WGS sequence"/>
</dbReference>
<organism evidence="5 6">
    <name type="scientific">Nocardioides endophyticus</name>
    <dbReference type="NCBI Taxonomy" id="1353775"/>
    <lineage>
        <taxon>Bacteria</taxon>
        <taxon>Bacillati</taxon>
        <taxon>Actinomycetota</taxon>
        <taxon>Actinomycetes</taxon>
        <taxon>Propionibacteriales</taxon>
        <taxon>Nocardioidaceae</taxon>
        <taxon>Nocardioides</taxon>
    </lineage>
</organism>
<keyword evidence="3" id="KW-0234">DNA repair</keyword>
<keyword evidence="1" id="KW-0227">DNA damage</keyword>
<dbReference type="CDD" id="cd10028">
    <property type="entry name" value="UDG-F2_TDG_MUG"/>
    <property type="match status" value="1"/>
</dbReference>
<evidence type="ECO:0000259" key="4">
    <source>
        <dbReference type="Pfam" id="PF03167"/>
    </source>
</evidence>